<evidence type="ECO:0000313" key="3">
    <source>
        <dbReference type="EMBL" id="CCM01517.1"/>
    </source>
</evidence>
<dbReference type="HOGENOM" id="CLU_044614_3_0_1"/>
<keyword evidence="4" id="KW-1185">Reference proteome</keyword>
<sequence length="344" mass="38337">MAQIGLISAELATVCSESFLYGIFFVLAVVSMYLLWMRHRDLRGPSGHRGFHSGSWTSVLAFLLAVVLIFVSTTLHWIIAVIRVFNAFVNYEGGTMPIAYYGNLSRPTEVIQSGALVFTAVVNDAMMIYRLWVVWSHRTSIVIFPLCTLLGLIACGIGLIYQFTRFKVGQDVFISALGRWLTSDAVFTLCTNLYCTVMIAWRIWRINSTLKGMRTRSSHLMSVLAIIVESSALYTVWTVFFLATYESGSNLQFVSIETLAMIAGISFMLINVRVGLGWEQRGLSTATGSKFVARSISSRALDSYSMQTMAVNISRVVERDDDEEFKSAQCESTQSAKMREDGGV</sequence>
<evidence type="ECO:0000256" key="2">
    <source>
        <dbReference type="SAM" id="Phobius"/>
    </source>
</evidence>
<dbReference type="InParanoid" id="J4HW24"/>
<dbReference type="Proteomes" id="UP000006352">
    <property type="component" value="Unassembled WGS sequence"/>
</dbReference>
<feature type="transmembrane region" description="Helical" evidence="2">
    <location>
        <begin position="251"/>
        <end position="272"/>
    </location>
</feature>
<reference evidence="3 4" key="1">
    <citation type="journal article" date="2012" name="Appl. Environ. Microbiol.">
        <title>Short-read sequencing for genomic analysis of the brown rot fungus Fibroporia radiculosa.</title>
        <authorList>
            <person name="Tang J.D."/>
            <person name="Perkins A.D."/>
            <person name="Sonstegard T.S."/>
            <person name="Schroeder S.G."/>
            <person name="Burgess S.C."/>
            <person name="Diehl S.V."/>
        </authorList>
    </citation>
    <scope>NUCLEOTIDE SEQUENCE [LARGE SCALE GENOMIC DNA]</scope>
    <source>
        <strain evidence="3 4">TFFH 294</strain>
    </source>
</reference>
<organism evidence="3 4">
    <name type="scientific">Fibroporia radiculosa</name>
    <dbReference type="NCBI Taxonomy" id="599839"/>
    <lineage>
        <taxon>Eukaryota</taxon>
        <taxon>Fungi</taxon>
        <taxon>Dikarya</taxon>
        <taxon>Basidiomycota</taxon>
        <taxon>Agaricomycotina</taxon>
        <taxon>Agaricomycetes</taxon>
        <taxon>Polyporales</taxon>
        <taxon>Fibroporiaceae</taxon>
        <taxon>Fibroporia</taxon>
    </lineage>
</organism>
<feature type="transmembrane region" description="Helical" evidence="2">
    <location>
        <begin position="181"/>
        <end position="201"/>
    </location>
</feature>
<name>J4HW24_9APHY</name>
<dbReference type="RefSeq" id="XP_012180800.1">
    <property type="nucleotide sequence ID" value="XM_012325410.1"/>
</dbReference>
<feature type="transmembrane region" description="Helical" evidence="2">
    <location>
        <begin position="141"/>
        <end position="161"/>
    </location>
</feature>
<gene>
    <name evidence="3" type="ORF">FIBRA_03573</name>
</gene>
<keyword evidence="2" id="KW-0472">Membrane</keyword>
<dbReference type="AlphaFoldDB" id="J4HW24"/>
<feature type="transmembrane region" description="Helical" evidence="2">
    <location>
        <begin position="222"/>
        <end position="245"/>
    </location>
</feature>
<accession>J4HW24</accession>
<keyword evidence="2" id="KW-1133">Transmembrane helix</keyword>
<evidence type="ECO:0000256" key="1">
    <source>
        <dbReference type="SAM" id="MobiDB-lite"/>
    </source>
</evidence>
<feature type="transmembrane region" description="Helical" evidence="2">
    <location>
        <begin position="56"/>
        <end position="79"/>
    </location>
</feature>
<keyword evidence="2" id="KW-0812">Transmembrane</keyword>
<dbReference type="EMBL" id="HE797037">
    <property type="protein sequence ID" value="CCM01517.1"/>
    <property type="molecule type" value="Genomic_DNA"/>
</dbReference>
<proteinExistence type="predicted"/>
<feature type="transmembrane region" description="Helical" evidence="2">
    <location>
        <begin position="110"/>
        <end position="129"/>
    </location>
</feature>
<evidence type="ECO:0000313" key="4">
    <source>
        <dbReference type="Proteomes" id="UP000006352"/>
    </source>
</evidence>
<protein>
    <submittedName>
        <fullName evidence="3">Uncharacterized protein</fullName>
    </submittedName>
</protein>
<dbReference type="OrthoDB" id="3346544at2759"/>
<feature type="region of interest" description="Disordered" evidence="1">
    <location>
        <begin position="324"/>
        <end position="344"/>
    </location>
</feature>
<dbReference type="STRING" id="599839.J4HW24"/>
<dbReference type="GeneID" id="24096428"/>
<feature type="transmembrane region" description="Helical" evidence="2">
    <location>
        <begin position="18"/>
        <end position="36"/>
    </location>
</feature>